<dbReference type="RefSeq" id="XP_024706247.1">
    <property type="nucleotide sequence ID" value="XM_024853152.1"/>
</dbReference>
<keyword evidence="1" id="KW-0472">Membrane</keyword>
<dbReference type="EMBL" id="MSFO01000003">
    <property type="protein sequence ID" value="PLB50945.1"/>
    <property type="molecule type" value="Genomic_DNA"/>
</dbReference>
<feature type="transmembrane region" description="Helical" evidence="1">
    <location>
        <begin position="50"/>
        <end position="70"/>
    </location>
</feature>
<feature type="transmembrane region" description="Helical" evidence="1">
    <location>
        <begin position="149"/>
        <end position="166"/>
    </location>
</feature>
<dbReference type="GeneID" id="36560850"/>
<gene>
    <name evidence="2" type="ORF">P170DRAFT_474494</name>
</gene>
<keyword evidence="1" id="KW-0812">Transmembrane</keyword>
<dbReference type="OrthoDB" id="5376804at2759"/>
<dbReference type="PANTHER" id="PTHR35394:SF5">
    <property type="entry name" value="DUF3176 DOMAIN-CONTAINING PROTEIN"/>
    <property type="match status" value="1"/>
</dbReference>
<dbReference type="PANTHER" id="PTHR35394">
    <property type="entry name" value="DUF3176 DOMAIN-CONTAINING PROTEIN"/>
    <property type="match status" value="1"/>
</dbReference>
<name>A0A2I2GDH2_9EURO</name>
<proteinExistence type="predicted"/>
<protein>
    <submittedName>
        <fullName evidence="2">Uncharacterized protein</fullName>
    </submittedName>
</protein>
<keyword evidence="1" id="KW-1133">Transmembrane helix</keyword>
<evidence type="ECO:0000313" key="2">
    <source>
        <dbReference type="EMBL" id="PLB50945.1"/>
    </source>
</evidence>
<sequence>MTMLDSPHKTEDEQLLSKSPAVRIKKLVAPFRNASPKWNTVILDTWTWEIISMAFSILFFLAIVGVLGFYDQRKMPDLPQGLTLNTVVSILATGSKSALLCMIGTSMGQLKWLWFSGRKSPLYDLQFFDDASRGPWGSMMALLKWPQKGHLLITLGALITVVSLAFDPFTQQIFKFPVRNVPSDTSNATAKQAILPWIPTDGIDSRIFDAMNAGIYSADFELDPVCPSGNCTWPPFQSAGWCSKCEDVTAQATPVGCDITSFNTSRHEDQNLPCNITFPDGSWINVDLYGYWNEMISAHVLSIPMVQVTRVNNEIKGPHLNQTILGVYSPLSAFVLVEFRDLTAPVATTYSVEQLQERTGITHATECVLSPCVRTYNVSVSGGVPSTRSSLPDFGEIFHPEHYPGMKTTPQNRENIDQKEYEKSSACWKPDQGQSVDVMLTTDTWPTASNLWRNNTKFAGCPVHDCTEFIDLVGTISSPFVYNGSEQFWQYPDPDQRRLWPRSPPALQHIISSGFAHVMENIAASSTKYARNISNQMAYGTVYEPQTYVIVDWLFLTLPAVLVALGIVFLASTIIVNSRQNLSLWKSSVFPMMYNELMKEMDIEGSASASSMERTAREITVKLEVSDTGKRMLVAQRS</sequence>
<dbReference type="STRING" id="1392250.A0A2I2GDH2"/>
<evidence type="ECO:0000313" key="3">
    <source>
        <dbReference type="Proteomes" id="UP000234275"/>
    </source>
</evidence>
<feature type="transmembrane region" description="Helical" evidence="1">
    <location>
        <begin position="553"/>
        <end position="576"/>
    </location>
</feature>
<organism evidence="2 3">
    <name type="scientific">Aspergillus steynii IBT 23096</name>
    <dbReference type="NCBI Taxonomy" id="1392250"/>
    <lineage>
        <taxon>Eukaryota</taxon>
        <taxon>Fungi</taxon>
        <taxon>Dikarya</taxon>
        <taxon>Ascomycota</taxon>
        <taxon>Pezizomycotina</taxon>
        <taxon>Eurotiomycetes</taxon>
        <taxon>Eurotiomycetidae</taxon>
        <taxon>Eurotiales</taxon>
        <taxon>Aspergillaceae</taxon>
        <taxon>Aspergillus</taxon>
        <taxon>Aspergillus subgen. Circumdati</taxon>
    </lineage>
</organism>
<dbReference type="Proteomes" id="UP000234275">
    <property type="component" value="Unassembled WGS sequence"/>
</dbReference>
<dbReference type="Pfam" id="PF11374">
    <property type="entry name" value="DUF3176"/>
    <property type="match status" value="1"/>
</dbReference>
<evidence type="ECO:0000256" key="1">
    <source>
        <dbReference type="SAM" id="Phobius"/>
    </source>
</evidence>
<keyword evidence="3" id="KW-1185">Reference proteome</keyword>
<comment type="caution">
    <text evidence="2">The sequence shown here is derived from an EMBL/GenBank/DDBJ whole genome shotgun (WGS) entry which is preliminary data.</text>
</comment>
<dbReference type="InterPro" id="IPR021514">
    <property type="entry name" value="DUF3176"/>
</dbReference>
<reference evidence="2 3" key="1">
    <citation type="submission" date="2016-12" db="EMBL/GenBank/DDBJ databases">
        <title>The genomes of Aspergillus section Nigri reveals drivers in fungal speciation.</title>
        <authorList>
            <consortium name="DOE Joint Genome Institute"/>
            <person name="Vesth T.C."/>
            <person name="Nybo J."/>
            <person name="Theobald S."/>
            <person name="Brandl J."/>
            <person name="Frisvad J.C."/>
            <person name="Nielsen K.F."/>
            <person name="Lyhne E.K."/>
            <person name="Kogle M.E."/>
            <person name="Kuo A."/>
            <person name="Riley R."/>
            <person name="Clum A."/>
            <person name="Nolan M."/>
            <person name="Lipzen A."/>
            <person name="Salamov A."/>
            <person name="Henrissat B."/>
            <person name="Wiebenga A."/>
            <person name="De Vries R.P."/>
            <person name="Grigoriev I.V."/>
            <person name="Mortensen U.H."/>
            <person name="Andersen M.R."/>
            <person name="Baker S.E."/>
        </authorList>
    </citation>
    <scope>NUCLEOTIDE SEQUENCE [LARGE SCALE GENOMIC DNA]</scope>
    <source>
        <strain evidence="2 3">IBT 23096</strain>
    </source>
</reference>
<dbReference type="VEuPathDB" id="FungiDB:P170DRAFT_474494"/>
<accession>A0A2I2GDH2</accession>
<dbReference type="AlphaFoldDB" id="A0A2I2GDH2"/>